<evidence type="ECO:0000256" key="1">
    <source>
        <dbReference type="SAM" id="MobiDB-lite"/>
    </source>
</evidence>
<protein>
    <submittedName>
        <fullName evidence="2">Uncharacterized protein</fullName>
    </submittedName>
</protein>
<evidence type="ECO:0000313" key="2">
    <source>
        <dbReference type="EMBL" id="KAK1121396.1"/>
    </source>
</evidence>
<dbReference type="Proteomes" id="UP001177670">
    <property type="component" value="Unassembled WGS sequence"/>
</dbReference>
<feature type="compositionally biased region" description="Basic and acidic residues" evidence="1">
    <location>
        <begin position="1"/>
        <end position="32"/>
    </location>
</feature>
<organism evidence="2 3">
    <name type="scientific">Melipona bicolor</name>
    <dbReference type="NCBI Taxonomy" id="60889"/>
    <lineage>
        <taxon>Eukaryota</taxon>
        <taxon>Metazoa</taxon>
        <taxon>Ecdysozoa</taxon>
        <taxon>Arthropoda</taxon>
        <taxon>Hexapoda</taxon>
        <taxon>Insecta</taxon>
        <taxon>Pterygota</taxon>
        <taxon>Neoptera</taxon>
        <taxon>Endopterygota</taxon>
        <taxon>Hymenoptera</taxon>
        <taxon>Apocrita</taxon>
        <taxon>Aculeata</taxon>
        <taxon>Apoidea</taxon>
        <taxon>Anthophila</taxon>
        <taxon>Apidae</taxon>
        <taxon>Melipona</taxon>
    </lineage>
</organism>
<dbReference type="AlphaFoldDB" id="A0AA40FLN7"/>
<feature type="region of interest" description="Disordered" evidence="1">
    <location>
        <begin position="1"/>
        <end position="59"/>
    </location>
</feature>
<sequence length="103" mass="11493">MKQREMPLSRTHDELDERDDEQRGQPRDRDLCPFRTELGDGENGSGVIGPKRKSMPFSPLPPVVRPSVCLNSPVTCTPPSAPSAFRKHTVFLPPAPVFNWLGL</sequence>
<comment type="caution">
    <text evidence="2">The sequence shown here is derived from an EMBL/GenBank/DDBJ whole genome shotgun (WGS) entry which is preliminary data.</text>
</comment>
<accession>A0AA40FLN7</accession>
<proteinExistence type="predicted"/>
<keyword evidence="3" id="KW-1185">Reference proteome</keyword>
<reference evidence="2" key="1">
    <citation type="submission" date="2021-10" db="EMBL/GenBank/DDBJ databases">
        <title>Melipona bicolor Genome sequencing and assembly.</title>
        <authorList>
            <person name="Araujo N.S."/>
            <person name="Arias M.C."/>
        </authorList>
    </citation>
    <scope>NUCLEOTIDE SEQUENCE</scope>
    <source>
        <strain evidence="2">USP_2M_L1-L4_2017</strain>
        <tissue evidence="2">Whole body</tissue>
    </source>
</reference>
<name>A0AA40FLN7_9HYME</name>
<dbReference type="EMBL" id="JAHYIQ010000026">
    <property type="protein sequence ID" value="KAK1121396.1"/>
    <property type="molecule type" value="Genomic_DNA"/>
</dbReference>
<evidence type="ECO:0000313" key="3">
    <source>
        <dbReference type="Proteomes" id="UP001177670"/>
    </source>
</evidence>
<gene>
    <name evidence="2" type="ORF">K0M31_010198</name>
</gene>